<dbReference type="RefSeq" id="WP_061133567.1">
    <property type="nucleotide sequence ID" value="NZ_FCNX02000002.1"/>
</dbReference>
<protein>
    <recommendedName>
        <fullName evidence="4">DUF4239 domain-containing protein</fullName>
    </recommendedName>
</protein>
<keyword evidence="1" id="KW-0472">Membrane</keyword>
<evidence type="ECO:0008006" key="4">
    <source>
        <dbReference type="Google" id="ProtNLM"/>
    </source>
</evidence>
<dbReference type="InterPro" id="IPR025333">
    <property type="entry name" value="DUF4239"/>
</dbReference>
<reference evidence="2" key="1">
    <citation type="submission" date="2016-01" db="EMBL/GenBank/DDBJ databases">
        <authorList>
            <person name="Peeters C."/>
        </authorList>
    </citation>
    <scope>NUCLEOTIDE SEQUENCE</scope>
    <source>
        <strain evidence="2">LMG 29320</strain>
    </source>
</reference>
<sequence length="260" mass="27882">MTSTWLHNLPLWQMTLVVFGATAIAGAAIHFVTRRLLKGARRLSFTALSPGLLSPIGVIFGLLIAFTAAQVWNDTERANAAVDAEAGALRSVVVLSAMFAPDAQAHLRKLVRDYIEYTVGTEWPMMAQGAVTLKISPPTLNEALQFALALPASTTGQQTAQRQLAVSLEQALEARRQRILVSRSEVSGVKWLCLSFLAVCLVFAIALVHGENRLASAIATVLFCASLATTMLLILSHDRPFSGDIAVKPDPLLQVVPGNG</sequence>
<evidence type="ECO:0000313" key="3">
    <source>
        <dbReference type="Proteomes" id="UP000054903"/>
    </source>
</evidence>
<evidence type="ECO:0000256" key="1">
    <source>
        <dbReference type="SAM" id="Phobius"/>
    </source>
</evidence>
<dbReference type="STRING" id="1777138.AWB77_01325"/>
<keyword evidence="1" id="KW-0812">Transmembrane</keyword>
<proteinExistence type="predicted"/>
<name>A0A158A1H7_9BURK</name>
<evidence type="ECO:0000313" key="2">
    <source>
        <dbReference type="EMBL" id="SAK51620.1"/>
    </source>
</evidence>
<feature type="transmembrane region" description="Helical" evidence="1">
    <location>
        <begin position="52"/>
        <end position="72"/>
    </location>
</feature>
<dbReference type="Proteomes" id="UP000054903">
    <property type="component" value="Unassembled WGS sequence"/>
</dbReference>
<dbReference type="EMBL" id="FCNX02000002">
    <property type="protein sequence ID" value="SAK51620.1"/>
    <property type="molecule type" value="Genomic_DNA"/>
</dbReference>
<gene>
    <name evidence="2" type="ORF">AWB77_01325</name>
</gene>
<feature type="transmembrane region" description="Helical" evidence="1">
    <location>
        <begin position="188"/>
        <end position="208"/>
    </location>
</feature>
<dbReference type="OrthoDB" id="8595256at2"/>
<keyword evidence="1" id="KW-1133">Transmembrane helix</keyword>
<accession>A0A158A1H7</accession>
<comment type="caution">
    <text evidence="2">The sequence shown here is derived from an EMBL/GenBank/DDBJ whole genome shotgun (WGS) entry which is preliminary data.</text>
</comment>
<feature type="transmembrane region" description="Helical" evidence="1">
    <location>
        <begin position="214"/>
        <end position="235"/>
    </location>
</feature>
<keyword evidence="3" id="KW-1185">Reference proteome</keyword>
<organism evidence="2 3">
    <name type="scientific">Caballeronia fortuita</name>
    <dbReference type="NCBI Taxonomy" id="1777138"/>
    <lineage>
        <taxon>Bacteria</taxon>
        <taxon>Pseudomonadati</taxon>
        <taxon>Pseudomonadota</taxon>
        <taxon>Betaproteobacteria</taxon>
        <taxon>Burkholderiales</taxon>
        <taxon>Burkholderiaceae</taxon>
        <taxon>Caballeronia</taxon>
    </lineage>
</organism>
<dbReference type="AlphaFoldDB" id="A0A158A1H7"/>
<dbReference type="Pfam" id="PF14023">
    <property type="entry name" value="Bestrophin-like"/>
    <property type="match status" value="1"/>
</dbReference>
<feature type="transmembrane region" description="Helical" evidence="1">
    <location>
        <begin position="12"/>
        <end position="32"/>
    </location>
</feature>